<dbReference type="EMBL" id="CYYA01000001">
    <property type="protein sequence ID" value="CUM71832.1"/>
    <property type="molecule type" value="Genomic_DNA"/>
</dbReference>
<dbReference type="AlphaFoldDB" id="A0A173R1Y4"/>
<sequence>MLIQCGKCGKVYDYDKYSGICPKCARYNRLDSREDMEQNMHDRYDTGSHPHQHDWYQEPKNTYKHSPKSYAHEEEKRETGWKSADRSDNSEIREHMGVKIFVIVICMIVGISAVAAVLFSHVQDIFNDGWEIGDQDYEQTEEVIDPEYQNRIYVDYAWADYLGDELSEVDWEEYVNDYFTEATDGELEQLSTLTTEPGYVYYLISINIKNNLPETYNLSYLTADLISFWSDEDMDGNPDTYYPVEKLFTISQPETESMDNNYIDVLVAVPEELEDLYGACALNDNTEEFDCYLYQD</sequence>
<evidence type="ECO:0000256" key="1">
    <source>
        <dbReference type="SAM" id="MobiDB-lite"/>
    </source>
</evidence>
<dbReference type="GeneID" id="97390499"/>
<dbReference type="RefSeq" id="WP_055288873.1">
    <property type="nucleotide sequence ID" value="NZ_CAXUGT010000003.1"/>
</dbReference>
<keyword evidence="2" id="KW-0812">Transmembrane</keyword>
<dbReference type="OrthoDB" id="2040437at2"/>
<keyword evidence="2" id="KW-1133">Transmembrane helix</keyword>
<evidence type="ECO:0000313" key="4">
    <source>
        <dbReference type="Proteomes" id="UP000095492"/>
    </source>
</evidence>
<feature type="region of interest" description="Disordered" evidence="1">
    <location>
        <begin position="41"/>
        <end position="87"/>
    </location>
</feature>
<dbReference type="STRING" id="39490.ERS852448_00149"/>
<evidence type="ECO:0000256" key="2">
    <source>
        <dbReference type="SAM" id="Phobius"/>
    </source>
</evidence>
<keyword evidence="2" id="KW-0472">Membrane</keyword>
<reference evidence="3 4" key="1">
    <citation type="submission" date="2015-09" db="EMBL/GenBank/DDBJ databases">
        <authorList>
            <consortium name="Pathogen Informatics"/>
        </authorList>
    </citation>
    <scope>NUCLEOTIDE SEQUENCE [LARGE SCALE GENOMIC DNA]</scope>
    <source>
        <strain evidence="3 4">2789STDY5608891</strain>
    </source>
</reference>
<gene>
    <name evidence="3" type="ORF">ERS852448_00149</name>
</gene>
<proteinExistence type="predicted"/>
<feature type="compositionally biased region" description="Basic and acidic residues" evidence="1">
    <location>
        <begin position="70"/>
        <end position="87"/>
    </location>
</feature>
<protein>
    <submittedName>
        <fullName evidence="3">Uncharacterized protein</fullName>
    </submittedName>
</protein>
<organism evidence="3 4">
    <name type="scientific">Eubacterium ramulus</name>
    <dbReference type="NCBI Taxonomy" id="39490"/>
    <lineage>
        <taxon>Bacteria</taxon>
        <taxon>Bacillati</taxon>
        <taxon>Bacillota</taxon>
        <taxon>Clostridia</taxon>
        <taxon>Eubacteriales</taxon>
        <taxon>Eubacteriaceae</taxon>
        <taxon>Eubacterium</taxon>
    </lineage>
</organism>
<dbReference type="Proteomes" id="UP000095492">
    <property type="component" value="Unassembled WGS sequence"/>
</dbReference>
<evidence type="ECO:0000313" key="3">
    <source>
        <dbReference type="EMBL" id="CUM71832.1"/>
    </source>
</evidence>
<name>A0A173R1Y4_EUBRA</name>
<feature type="compositionally biased region" description="Basic and acidic residues" evidence="1">
    <location>
        <begin position="41"/>
        <end position="57"/>
    </location>
</feature>
<feature type="transmembrane region" description="Helical" evidence="2">
    <location>
        <begin position="100"/>
        <end position="119"/>
    </location>
</feature>
<accession>A0A173R1Y4</accession>